<sequence>MKLKKLTLKQQAFAYYYIDLGNATEAYLKAYYL</sequence>
<comment type="caution">
    <text evidence="1">The sequence shown here is derived from an EMBL/GenBank/DDBJ whole genome shotgun (WGS) entry which is preliminary data.</text>
</comment>
<accession>A0A942UKI0</accession>
<keyword evidence="2" id="KW-1185">Reference proteome</keyword>
<dbReference type="AlphaFoldDB" id="A0A942UKI0"/>
<name>A0A942UKI0_9BACI</name>
<dbReference type="Proteomes" id="UP000676456">
    <property type="component" value="Unassembled WGS sequence"/>
</dbReference>
<dbReference type="InterPro" id="IPR038713">
    <property type="entry name" value="Terminase_Gp1_N_sf"/>
</dbReference>
<dbReference type="GO" id="GO:0051276">
    <property type="term" value="P:chromosome organization"/>
    <property type="evidence" value="ECO:0007669"/>
    <property type="project" value="InterPro"/>
</dbReference>
<dbReference type="RefSeq" id="WP_213096416.1">
    <property type="nucleotide sequence ID" value="NZ_JAGYPH010000001.1"/>
</dbReference>
<evidence type="ECO:0000313" key="1">
    <source>
        <dbReference type="EMBL" id="MBS4221392.1"/>
    </source>
</evidence>
<proteinExistence type="predicted"/>
<dbReference type="Gene3D" id="1.10.10.1400">
    <property type="entry name" value="Terminase, small subunit, N-terminal DNA-binding domain, HTH motif"/>
    <property type="match status" value="1"/>
</dbReference>
<evidence type="ECO:0000313" key="2">
    <source>
        <dbReference type="Proteomes" id="UP000676456"/>
    </source>
</evidence>
<dbReference type="Pfam" id="PF03592">
    <property type="entry name" value="Terminase_2"/>
    <property type="match status" value="1"/>
</dbReference>
<dbReference type="InterPro" id="IPR005335">
    <property type="entry name" value="Terminase_ssu"/>
</dbReference>
<dbReference type="EMBL" id="JAGYPN010000001">
    <property type="protein sequence ID" value="MBS4221392.1"/>
    <property type="molecule type" value="Genomic_DNA"/>
</dbReference>
<organism evidence="1 2">
    <name type="scientific">Lederbergia citrea</name>
    <dbReference type="NCBI Taxonomy" id="2833581"/>
    <lineage>
        <taxon>Bacteria</taxon>
        <taxon>Bacillati</taxon>
        <taxon>Bacillota</taxon>
        <taxon>Bacilli</taxon>
        <taxon>Bacillales</taxon>
        <taxon>Bacillaceae</taxon>
        <taxon>Lederbergia</taxon>
    </lineage>
</organism>
<protein>
    <submittedName>
        <fullName evidence="1">Terminase small subunit</fullName>
    </submittedName>
</protein>
<gene>
    <name evidence="1" type="ORF">KHA91_01310</name>
</gene>
<reference evidence="1 2" key="1">
    <citation type="submission" date="2021-05" db="EMBL/GenBank/DDBJ databases">
        <title>Novel Bacillus species.</title>
        <authorList>
            <person name="Liu G."/>
        </authorList>
    </citation>
    <scope>NUCLEOTIDE SEQUENCE [LARGE SCALE GENOMIC DNA]</scope>
    <source>
        <strain evidence="1 2">FJAT-49682</strain>
    </source>
</reference>